<organism evidence="2 3">
    <name type="scientific">Prauserella rugosa</name>
    <dbReference type="NCBI Taxonomy" id="43354"/>
    <lineage>
        <taxon>Bacteria</taxon>
        <taxon>Bacillati</taxon>
        <taxon>Actinomycetota</taxon>
        <taxon>Actinomycetes</taxon>
        <taxon>Pseudonocardiales</taxon>
        <taxon>Pseudonocardiaceae</taxon>
        <taxon>Prauserella</taxon>
    </lineage>
</organism>
<dbReference type="EMBL" id="VLJV01000001">
    <property type="protein sequence ID" value="TWH20802.1"/>
    <property type="molecule type" value="Genomic_DNA"/>
</dbReference>
<keyword evidence="3" id="KW-1185">Reference proteome</keyword>
<proteinExistence type="predicted"/>
<comment type="caution">
    <text evidence="2">The sequence shown here is derived from an EMBL/GenBank/DDBJ whole genome shotgun (WGS) entry which is preliminary data.</text>
</comment>
<evidence type="ECO:0000313" key="3">
    <source>
        <dbReference type="Proteomes" id="UP000317303"/>
    </source>
</evidence>
<evidence type="ECO:0000256" key="1">
    <source>
        <dbReference type="SAM" id="MobiDB-lite"/>
    </source>
</evidence>
<feature type="region of interest" description="Disordered" evidence="1">
    <location>
        <begin position="87"/>
        <end position="118"/>
    </location>
</feature>
<evidence type="ECO:0000313" key="2">
    <source>
        <dbReference type="EMBL" id="TWH20802.1"/>
    </source>
</evidence>
<dbReference type="Proteomes" id="UP000317303">
    <property type="component" value="Unassembled WGS sequence"/>
</dbReference>
<evidence type="ECO:0008006" key="4">
    <source>
        <dbReference type="Google" id="ProtNLM"/>
    </source>
</evidence>
<dbReference type="OrthoDB" id="3696880at2"/>
<dbReference type="AlphaFoldDB" id="A0A660CBF0"/>
<accession>A0A660CBF0</accession>
<dbReference type="RefSeq" id="WP_030531612.1">
    <property type="nucleotide sequence ID" value="NZ_JOIJ01000005.1"/>
</dbReference>
<name>A0A660CBF0_9PSEU</name>
<gene>
    <name evidence="2" type="ORF">JD82_02651</name>
</gene>
<reference evidence="2 3" key="1">
    <citation type="submission" date="2019-07" db="EMBL/GenBank/DDBJ databases">
        <title>R&amp;d 2014.</title>
        <authorList>
            <person name="Klenk H.-P."/>
        </authorList>
    </citation>
    <scope>NUCLEOTIDE SEQUENCE [LARGE SCALE GENOMIC DNA]</scope>
    <source>
        <strain evidence="2 3">DSM 43194</strain>
    </source>
</reference>
<protein>
    <recommendedName>
        <fullName evidence="4">Excreted virulence factor EspC (Type VII ESX diderm)</fullName>
    </recommendedName>
</protein>
<sequence>MTAGGGHEVEPGEIRGYRDLAERQAQHFKTIAAHAREKGGDTSGYTGLLALLAPAVTGVVELYGETLKFASKKMDEVGAKLEDTAKRYETNEQESQSEILTIGNKVDSATPPPTPGGA</sequence>